<proteinExistence type="predicted"/>
<dbReference type="Pfam" id="PF12697">
    <property type="entry name" value="Abhydrolase_6"/>
    <property type="match status" value="1"/>
</dbReference>
<dbReference type="InterPro" id="IPR029058">
    <property type="entry name" value="AB_hydrolase_fold"/>
</dbReference>
<accession>A0A3N2BCT1</accession>
<protein>
    <submittedName>
        <fullName evidence="2">Pimeloyl-ACP methyl ester carboxylesterase</fullName>
    </submittedName>
</protein>
<gene>
    <name evidence="2" type="ORF">EDD31_1429</name>
</gene>
<evidence type="ECO:0000259" key="1">
    <source>
        <dbReference type="Pfam" id="PF12697"/>
    </source>
</evidence>
<dbReference type="InterPro" id="IPR052897">
    <property type="entry name" value="Sec-Metab_Biosynth_Hydrolase"/>
</dbReference>
<feature type="domain" description="AB hydrolase-1" evidence="1">
    <location>
        <begin position="7"/>
        <end position="227"/>
    </location>
</feature>
<organism evidence="2 3">
    <name type="scientific">Bogoriella caseilytica</name>
    <dbReference type="NCBI Taxonomy" id="56055"/>
    <lineage>
        <taxon>Bacteria</taxon>
        <taxon>Bacillati</taxon>
        <taxon>Actinomycetota</taxon>
        <taxon>Actinomycetes</taxon>
        <taxon>Micrococcales</taxon>
        <taxon>Bogoriellaceae</taxon>
        <taxon>Bogoriella</taxon>
    </lineage>
</organism>
<dbReference type="PANTHER" id="PTHR37017:SF11">
    <property type="entry name" value="ESTERASE_LIPASE_THIOESTERASE DOMAIN-CONTAINING PROTEIN"/>
    <property type="match status" value="1"/>
</dbReference>
<dbReference type="PANTHER" id="PTHR37017">
    <property type="entry name" value="AB HYDROLASE-1 DOMAIN-CONTAINING PROTEIN-RELATED"/>
    <property type="match status" value="1"/>
</dbReference>
<dbReference type="Proteomes" id="UP000280668">
    <property type="component" value="Unassembled WGS sequence"/>
</dbReference>
<dbReference type="OrthoDB" id="9773549at2"/>
<dbReference type="InterPro" id="IPR000073">
    <property type="entry name" value="AB_hydrolase_1"/>
</dbReference>
<dbReference type="Gene3D" id="3.40.50.1820">
    <property type="entry name" value="alpha/beta hydrolase"/>
    <property type="match status" value="1"/>
</dbReference>
<evidence type="ECO:0000313" key="2">
    <source>
        <dbReference type="EMBL" id="ROR73063.1"/>
    </source>
</evidence>
<keyword evidence="3" id="KW-1185">Reference proteome</keyword>
<dbReference type="GO" id="GO:0003824">
    <property type="term" value="F:catalytic activity"/>
    <property type="evidence" value="ECO:0007669"/>
    <property type="project" value="UniProtKB-ARBA"/>
</dbReference>
<dbReference type="EMBL" id="RKHK01000001">
    <property type="protein sequence ID" value="ROR73063.1"/>
    <property type="molecule type" value="Genomic_DNA"/>
</dbReference>
<comment type="caution">
    <text evidence="2">The sequence shown here is derived from an EMBL/GenBank/DDBJ whole genome shotgun (WGS) entry which is preliminary data.</text>
</comment>
<dbReference type="RefSeq" id="WP_123303533.1">
    <property type="nucleotide sequence ID" value="NZ_RKHK01000001.1"/>
</dbReference>
<dbReference type="AlphaFoldDB" id="A0A3N2BCT1"/>
<reference evidence="2 3" key="1">
    <citation type="submission" date="2018-11" db="EMBL/GenBank/DDBJ databases">
        <title>Sequencing the genomes of 1000 actinobacteria strains.</title>
        <authorList>
            <person name="Klenk H.-P."/>
        </authorList>
    </citation>
    <scope>NUCLEOTIDE SEQUENCE [LARGE SCALE GENOMIC DNA]</scope>
    <source>
        <strain evidence="2 3">DSM 11294</strain>
    </source>
</reference>
<name>A0A3N2BCT1_9MICO</name>
<dbReference type="SUPFAM" id="SSF53474">
    <property type="entry name" value="alpha/beta-Hydrolases"/>
    <property type="match status" value="1"/>
</dbReference>
<sequence length="236" mass="25980">MSKRSDIVLVPGMWLGAWAWDGVIPFLDQIGHRSHPMTLPGLEEDQPRRRVSLEEQIAAVREQVATLEGPVVLVGHGHGSTVINGVADLEPHRISRLVYIDEPPMATGQRLRMEPDPGREWLELPSWDTLTEWGMSSKGISAHTLEVIRDQAVPQPAGVLEARVMLTNPERKQIPVTMVCCTLPAGAVAEALEVQKSYAAELQGATPTLVDLPTCHWPMFSRPEDLAWAIDLAARA</sequence>
<evidence type="ECO:0000313" key="3">
    <source>
        <dbReference type="Proteomes" id="UP000280668"/>
    </source>
</evidence>